<dbReference type="InterPro" id="IPR029058">
    <property type="entry name" value="AB_hydrolase_fold"/>
</dbReference>
<organism evidence="2">
    <name type="scientific">Alexandrium monilatum</name>
    <dbReference type="NCBI Taxonomy" id="311494"/>
    <lineage>
        <taxon>Eukaryota</taxon>
        <taxon>Sar</taxon>
        <taxon>Alveolata</taxon>
        <taxon>Dinophyceae</taxon>
        <taxon>Gonyaulacales</taxon>
        <taxon>Pyrocystaceae</taxon>
        <taxon>Alexandrium</taxon>
    </lineage>
</organism>
<feature type="domain" description="Serine aminopeptidase S33" evidence="1">
    <location>
        <begin position="258"/>
        <end position="384"/>
    </location>
</feature>
<sequence>MFRLGLGEGLFECCNPTSIGEPEFLAQEQHISSRAPSSLFPSASGGLQLYFQRWQSDRHDRVRSAVFVHHGEVEHGGWFNALAVRLAAVGCTTFAPDAQGWGQSDGARGYFSCFEDLVSDFVEFCKAKWSEVLNAQSKGPAMHRPGFVLLGKGFGALVVLRAMVELQEVAFAAGVTPVVVLVSPGFRFASFIDAQSNVSCGFNSQQCARQPVAQCARDGVAYAPECAAVPSKPWTGSCRELGERQPRPGPAADSGQHQKLEQMSNWFPKMIVTQPVEPDMISRDPQTVDRMCRDALCWRQGYRSRVLAEIVQEQLTIADSISENVEIFARVPALMLHGSGDKLFAVHGSHSIHSIWCDAAQTTGVYPRLKIYDGAFHQLLNEPNREEVMNDIVLFVASKASPV</sequence>
<evidence type="ECO:0000259" key="1">
    <source>
        <dbReference type="Pfam" id="PF12146"/>
    </source>
</evidence>
<dbReference type="SUPFAM" id="SSF53474">
    <property type="entry name" value="alpha/beta-Hydrolases"/>
    <property type="match status" value="1"/>
</dbReference>
<protein>
    <recommendedName>
        <fullName evidence="1">Serine aminopeptidase S33 domain-containing protein</fullName>
    </recommendedName>
</protein>
<name>A0A7S4RJ35_9DINO</name>
<dbReference type="Gene3D" id="3.40.50.1820">
    <property type="entry name" value="alpha/beta hydrolase"/>
    <property type="match status" value="1"/>
</dbReference>
<dbReference type="EMBL" id="HBNR01050046">
    <property type="protein sequence ID" value="CAE4613488.1"/>
    <property type="molecule type" value="Transcribed_RNA"/>
</dbReference>
<dbReference type="InterPro" id="IPR051044">
    <property type="entry name" value="MAG_DAG_Lipase"/>
</dbReference>
<reference evidence="2" key="1">
    <citation type="submission" date="2021-01" db="EMBL/GenBank/DDBJ databases">
        <authorList>
            <person name="Corre E."/>
            <person name="Pelletier E."/>
            <person name="Niang G."/>
            <person name="Scheremetjew M."/>
            <person name="Finn R."/>
            <person name="Kale V."/>
            <person name="Holt S."/>
            <person name="Cochrane G."/>
            <person name="Meng A."/>
            <person name="Brown T."/>
            <person name="Cohen L."/>
        </authorList>
    </citation>
    <scope>NUCLEOTIDE SEQUENCE</scope>
    <source>
        <strain evidence="2">CCMP3105</strain>
    </source>
</reference>
<accession>A0A7S4RJ35</accession>
<evidence type="ECO:0000313" key="2">
    <source>
        <dbReference type="EMBL" id="CAE4613488.1"/>
    </source>
</evidence>
<feature type="domain" description="Serine aminopeptidase S33" evidence="1">
    <location>
        <begin position="62"/>
        <end position="188"/>
    </location>
</feature>
<gene>
    <name evidence="2" type="ORF">AMON00008_LOCUS34996</name>
</gene>
<dbReference type="AlphaFoldDB" id="A0A7S4RJ35"/>
<dbReference type="PANTHER" id="PTHR11614">
    <property type="entry name" value="PHOSPHOLIPASE-RELATED"/>
    <property type="match status" value="1"/>
</dbReference>
<dbReference type="InterPro" id="IPR022742">
    <property type="entry name" value="Hydrolase_4"/>
</dbReference>
<dbReference type="Pfam" id="PF12146">
    <property type="entry name" value="Hydrolase_4"/>
    <property type="match status" value="2"/>
</dbReference>
<proteinExistence type="predicted"/>